<evidence type="ECO:0000256" key="1">
    <source>
        <dbReference type="SAM" id="Phobius"/>
    </source>
</evidence>
<sequence length="443" mass="50021">MAEKKDFNGSKTKEKKEKRTKMLLLVGSFVVAITLVLSGLIMNNYYVTQQPPQNPVDVVSDLNLKTTEEVTFYVQNFSDEFIFITNSGFDWNTLNYMKNISVKGVRKIEVEYVTKKYYIFKFKLNTTNSTDSDKNDVFNEIYNNFRFSLNIEDKNSLLGVYNGYPYGIAKRFKIFAPVSTQPDDFVTGAWYIMKTNTTTEDVALISKIIEQCNNMSAVVKNITTVNVEGATDNAKILGKLNINTSSMKIENPKVELGNDNATNILLLKNLINKYPNSILTDNTSNISALNFAEFAINVKNLENLNNSNNTNTSPKIISFEYNFTKEEMEKILGDALTGTKINHTIHPGKITFGIDANIWNKEIYENIKKNLKNLTIEKQGTVSIAESCVNDKKLIAITKNTDFNAVLNLNRKSNDTIKVNLYSMTGGGEDRHIPYLAVDSDLK</sequence>
<proteinExistence type="predicted"/>
<organism evidence="2">
    <name type="scientific">groundwater metagenome</name>
    <dbReference type="NCBI Taxonomy" id="717931"/>
    <lineage>
        <taxon>unclassified sequences</taxon>
        <taxon>metagenomes</taxon>
        <taxon>ecological metagenomes</taxon>
    </lineage>
</organism>
<evidence type="ECO:0000313" key="2">
    <source>
        <dbReference type="EMBL" id="CEG11323.1"/>
    </source>
</evidence>
<accession>A0A098E644</accession>
<feature type="transmembrane region" description="Helical" evidence="1">
    <location>
        <begin position="21"/>
        <end position="42"/>
    </location>
</feature>
<dbReference type="EMBL" id="CCXY01000044">
    <property type="protein sequence ID" value="CEG11323.1"/>
    <property type="molecule type" value="Genomic_DNA"/>
</dbReference>
<keyword evidence="1" id="KW-0472">Membrane</keyword>
<protein>
    <submittedName>
        <fullName evidence="2">Uncharacterized protein</fullName>
    </submittedName>
</protein>
<reference evidence="2" key="1">
    <citation type="submission" date="2014-09" db="EMBL/GenBank/DDBJ databases">
        <authorList>
            <person name="Probst J Alexander"/>
        </authorList>
    </citation>
    <scope>NUCLEOTIDE SEQUENCE</scope>
</reference>
<dbReference type="AlphaFoldDB" id="A0A098E644"/>
<gene>
    <name evidence="2" type="ORF">MSIBF_A1380024</name>
</gene>
<keyword evidence="1" id="KW-1133">Transmembrane helix</keyword>
<keyword evidence="1" id="KW-0812">Transmembrane</keyword>
<name>A0A098E644_9ZZZZ</name>